<reference evidence="1" key="1">
    <citation type="submission" date="2021-05" db="EMBL/GenBank/DDBJ databases">
        <authorList>
            <person name="Alioto T."/>
            <person name="Alioto T."/>
            <person name="Gomez Garrido J."/>
        </authorList>
    </citation>
    <scope>NUCLEOTIDE SEQUENCE</scope>
</reference>
<accession>A0A8D8CWV9</accession>
<protein>
    <submittedName>
        <fullName evidence="1">(northern house mosquito) hypothetical protein</fullName>
    </submittedName>
</protein>
<dbReference type="EMBL" id="HBUE01141798">
    <property type="protein sequence ID" value="CAG6501108.1"/>
    <property type="molecule type" value="Transcribed_RNA"/>
</dbReference>
<proteinExistence type="predicted"/>
<name>A0A8D8CWV9_CULPI</name>
<dbReference type="EMBL" id="HBUE01141796">
    <property type="protein sequence ID" value="CAG6501106.1"/>
    <property type="molecule type" value="Transcribed_RNA"/>
</dbReference>
<dbReference type="AlphaFoldDB" id="A0A8D8CWV9"/>
<sequence length="143" mass="16513">MAIRSTFRRDVRSLLLPIVQNVVFVERFALVKVRVLVHSVVVVVEAFARLVFHHVDLSDHGVRGRLASESVQRGVWRHPELGRIPRTARVRRSLFRHVAKPHDDLVRLTWLLLLEKLSARGTFRQLQGSRSSNFVISTDIPWP</sequence>
<evidence type="ECO:0000313" key="1">
    <source>
        <dbReference type="EMBL" id="CAG6501106.1"/>
    </source>
</evidence>
<organism evidence="1">
    <name type="scientific">Culex pipiens</name>
    <name type="common">House mosquito</name>
    <dbReference type="NCBI Taxonomy" id="7175"/>
    <lineage>
        <taxon>Eukaryota</taxon>
        <taxon>Metazoa</taxon>
        <taxon>Ecdysozoa</taxon>
        <taxon>Arthropoda</taxon>
        <taxon>Hexapoda</taxon>
        <taxon>Insecta</taxon>
        <taxon>Pterygota</taxon>
        <taxon>Neoptera</taxon>
        <taxon>Endopterygota</taxon>
        <taxon>Diptera</taxon>
        <taxon>Nematocera</taxon>
        <taxon>Culicoidea</taxon>
        <taxon>Culicidae</taxon>
        <taxon>Culicinae</taxon>
        <taxon>Culicini</taxon>
        <taxon>Culex</taxon>
        <taxon>Culex</taxon>
    </lineage>
</organism>